<organism evidence="2 3">
    <name type="scientific">Thalassiosira oceanica</name>
    <name type="common">Marine diatom</name>
    <dbReference type="NCBI Taxonomy" id="159749"/>
    <lineage>
        <taxon>Eukaryota</taxon>
        <taxon>Sar</taxon>
        <taxon>Stramenopiles</taxon>
        <taxon>Ochrophyta</taxon>
        <taxon>Bacillariophyta</taxon>
        <taxon>Coscinodiscophyceae</taxon>
        <taxon>Thalassiosirophycidae</taxon>
        <taxon>Thalassiosirales</taxon>
        <taxon>Thalassiosiraceae</taxon>
        <taxon>Thalassiosira</taxon>
    </lineage>
</organism>
<comment type="caution">
    <text evidence="2">The sequence shown here is derived from an EMBL/GenBank/DDBJ whole genome shotgun (WGS) entry which is preliminary data.</text>
</comment>
<feature type="region of interest" description="Disordered" evidence="1">
    <location>
        <begin position="92"/>
        <end position="129"/>
    </location>
</feature>
<gene>
    <name evidence="2" type="ORF">THAOC_20168</name>
</gene>
<keyword evidence="3" id="KW-1185">Reference proteome</keyword>
<evidence type="ECO:0000313" key="3">
    <source>
        <dbReference type="Proteomes" id="UP000266841"/>
    </source>
</evidence>
<dbReference type="eggNOG" id="ENOG502SERJ">
    <property type="taxonomic scope" value="Eukaryota"/>
</dbReference>
<evidence type="ECO:0000256" key="1">
    <source>
        <dbReference type="SAM" id="MobiDB-lite"/>
    </source>
</evidence>
<protein>
    <submittedName>
        <fullName evidence="2">Uncharacterized protein</fullName>
    </submittedName>
</protein>
<dbReference type="EMBL" id="AGNL01022669">
    <property type="protein sequence ID" value="EJK59585.1"/>
    <property type="molecule type" value="Genomic_DNA"/>
</dbReference>
<dbReference type="Proteomes" id="UP000266841">
    <property type="component" value="Unassembled WGS sequence"/>
</dbReference>
<sequence length="129" mass="14135">MNALSDSNHTCLLVGLSEDFDLDAINLESGSNGLYMNRMFKIHKLMTEWYRNGGGNVPHLNMEMTGEDSVLLAPFLMESVVRRHDAFRVAAVPGAPSSGQHQKAPHGSVGAGRGHRPPCDRRQRPRLGA</sequence>
<accession>K0S2X7</accession>
<evidence type="ECO:0000313" key="2">
    <source>
        <dbReference type="EMBL" id="EJK59585.1"/>
    </source>
</evidence>
<reference evidence="2 3" key="1">
    <citation type="journal article" date="2012" name="Genome Biol.">
        <title>Genome and low-iron response of an oceanic diatom adapted to chronic iron limitation.</title>
        <authorList>
            <person name="Lommer M."/>
            <person name="Specht M."/>
            <person name="Roy A.S."/>
            <person name="Kraemer L."/>
            <person name="Andreson R."/>
            <person name="Gutowska M.A."/>
            <person name="Wolf J."/>
            <person name="Bergner S.V."/>
            <person name="Schilhabel M.B."/>
            <person name="Klostermeier U.C."/>
            <person name="Beiko R.G."/>
            <person name="Rosenstiel P."/>
            <person name="Hippler M."/>
            <person name="Laroche J."/>
        </authorList>
    </citation>
    <scope>NUCLEOTIDE SEQUENCE [LARGE SCALE GENOMIC DNA]</scope>
    <source>
        <strain evidence="2 3">CCMP1005</strain>
    </source>
</reference>
<proteinExistence type="predicted"/>
<name>K0S2X7_THAOC</name>
<dbReference type="AlphaFoldDB" id="K0S2X7"/>